<proteinExistence type="predicted"/>
<comment type="caution">
    <text evidence="2">The sequence shown here is derived from an EMBL/GenBank/DDBJ whole genome shotgun (WGS) entry which is preliminary data.</text>
</comment>
<dbReference type="PANTHER" id="PTHR47843:SF5">
    <property type="entry name" value="BTB_POZ DOMAIN PROTEIN"/>
    <property type="match status" value="1"/>
</dbReference>
<dbReference type="PANTHER" id="PTHR47843">
    <property type="entry name" value="BTB DOMAIN-CONTAINING PROTEIN-RELATED"/>
    <property type="match status" value="1"/>
</dbReference>
<dbReference type="SMART" id="SM00225">
    <property type="entry name" value="BTB"/>
    <property type="match status" value="1"/>
</dbReference>
<gene>
    <name evidence="2" type="ORF">GX50_00699</name>
</gene>
<dbReference type="EMBL" id="PDND01000007">
    <property type="protein sequence ID" value="PGH36512.1"/>
    <property type="molecule type" value="Genomic_DNA"/>
</dbReference>
<dbReference type="Gene3D" id="3.30.710.10">
    <property type="entry name" value="Potassium Channel Kv1.1, Chain A"/>
    <property type="match status" value="1"/>
</dbReference>
<dbReference type="PROSITE" id="PS50097">
    <property type="entry name" value="BTB"/>
    <property type="match status" value="1"/>
</dbReference>
<dbReference type="VEuPathDB" id="FungiDB:EMCG_07589"/>
<feature type="domain" description="BTB" evidence="1">
    <location>
        <begin position="21"/>
        <end position="88"/>
    </location>
</feature>
<dbReference type="Proteomes" id="UP000226031">
    <property type="component" value="Unassembled WGS sequence"/>
</dbReference>
<dbReference type="InterPro" id="IPR000210">
    <property type="entry name" value="BTB/POZ_dom"/>
</dbReference>
<protein>
    <recommendedName>
        <fullName evidence="1">BTB domain-containing protein</fullName>
    </recommendedName>
</protein>
<evidence type="ECO:0000313" key="3">
    <source>
        <dbReference type="Proteomes" id="UP000226031"/>
    </source>
</evidence>
<evidence type="ECO:0000259" key="1">
    <source>
        <dbReference type="PROSITE" id="PS50097"/>
    </source>
</evidence>
<dbReference type="InterPro" id="IPR011333">
    <property type="entry name" value="SKP1/BTB/POZ_sf"/>
</dbReference>
<keyword evidence="3" id="KW-1185">Reference proteome</keyword>
<sequence>MSLRTPSPDWMERLLTSKQYSDCMIECQGENFYVHKAVVCTQSPVIAAAMDGQFQEARTETLHLFSFDVETVKRMIDYLYTGHFNGDLEDEVVNDATRLGTGDDDSETLLKIRIQMHAIADYLEVSGLRERSIESICHVLGINWSMTRFLSAMKTILTTTHDAELYDAMASVAADHITELLDSEEFVHLDMPNRMTLGIARQLAKGQGRSRRYPCRCCNRCKFRQAS</sequence>
<dbReference type="Pfam" id="PF00651">
    <property type="entry name" value="BTB"/>
    <property type="match status" value="1"/>
</dbReference>
<dbReference type="STRING" id="73230.A0A2B7ZU41"/>
<dbReference type="CDD" id="cd18186">
    <property type="entry name" value="BTB_POZ_ZBTB_KLHL-like"/>
    <property type="match status" value="1"/>
</dbReference>
<organism evidence="2 3">
    <name type="scientific">[Emmonsia] crescens</name>
    <dbReference type="NCBI Taxonomy" id="73230"/>
    <lineage>
        <taxon>Eukaryota</taxon>
        <taxon>Fungi</taxon>
        <taxon>Dikarya</taxon>
        <taxon>Ascomycota</taxon>
        <taxon>Pezizomycotina</taxon>
        <taxon>Eurotiomycetes</taxon>
        <taxon>Eurotiomycetidae</taxon>
        <taxon>Onygenales</taxon>
        <taxon>Ajellomycetaceae</taxon>
        <taxon>Emergomyces</taxon>
    </lineage>
</organism>
<accession>A0A2B7ZU41</accession>
<dbReference type="AlphaFoldDB" id="A0A2B7ZU41"/>
<evidence type="ECO:0000313" key="2">
    <source>
        <dbReference type="EMBL" id="PGH36512.1"/>
    </source>
</evidence>
<dbReference type="SUPFAM" id="SSF54695">
    <property type="entry name" value="POZ domain"/>
    <property type="match status" value="1"/>
</dbReference>
<reference evidence="2 3" key="1">
    <citation type="submission" date="2017-10" db="EMBL/GenBank/DDBJ databases">
        <title>Comparative genomics in systemic dimorphic fungi from Ajellomycetaceae.</title>
        <authorList>
            <person name="Munoz J.F."/>
            <person name="Mcewen J.G."/>
            <person name="Clay O.K."/>
            <person name="Cuomo C.A."/>
        </authorList>
    </citation>
    <scope>NUCLEOTIDE SEQUENCE [LARGE SCALE GENOMIC DNA]</scope>
    <source>
        <strain evidence="2 3">UAMH4076</strain>
    </source>
</reference>
<name>A0A2B7ZU41_9EURO</name>